<dbReference type="AlphaFoldDB" id="A0A484B5R9"/>
<organism evidence="1 2">
    <name type="scientific">Drosophila navojoa</name>
    <name type="common">Fruit fly</name>
    <dbReference type="NCBI Taxonomy" id="7232"/>
    <lineage>
        <taxon>Eukaryota</taxon>
        <taxon>Metazoa</taxon>
        <taxon>Ecdysozoa</taxon>
        <taxon>Arthropoda</taxon>
        <taxon>Hexapoda</taxon>
        <taxon>Insecta</taxon>
        <taxon>Pterygota</taxon>
        <taxon>Neoptera</taxon>
        <taxon>Endopterygota</taxon>
        <taxon>Diptera</taxon>
        <taxon>Brachycera</taxon>
        <taxon>Muscomorpha</taxon>
        <taxon>Ephydroidea</taxon>
        <taxon>Drosophilidae</taxon>
        <taxon>Drosophila</taxon>
    </lineage>
</organism>
<dbReference type="OMA" id="WMDNENA"/>
<dbReference type="EMBL" id="LSRL02000114">
    <property type="protein sequence ID" value="TDG44186.1"/>
    <property type="molecule type" value="Genomic_DNA"/>
</dbReference>
<comment type="caution">
    <text evidence="1">The sequence shown here is derived from an EMBL/GenBank/DDBJ whole genome shotgun (WGS) entry which is preliminary data.</text>
</comment>
<sequence>MAQIWMDNENAGAHMLPRSARKAMGDNSLQQSAKKSVLGKLDNMLNNKSHMTPFKGANTKFPASCAPKISLCKETLQKQHRKLPQKAAASQQLLEAQFKAPQSVPNVANDLYAKSADSTNDFDLYDYMDFPSEKCLNNCQKPITFKNFEPMINEELISKLLNTMETDEEIVEDIPIHLDFDADDIDCQPITYKSNEIEPLKEDIFNPPLPSYSYFTDFEWEL</sequence>
<name>A0A484B5R9_DRONA</name>
<proteinExistence type="predicted"/>
<accession>A0A484B5R9</accession>
<evidence type="ECO:0000313" key="1">
    <source>
        <dbReference type="EMBL" id="TDG44186.1"/>
    </source>
</evidence>
<dbReference type="OrthoDB" id="7858638at2759"/>
<evidence type="ECO:0000313" key="2">
    <source>
        <dbReference type="Proteomes" id="UP000295192"/>
    </source>
</evidence>
<reference evidence="1 2" key="1">
    <citation type="journal article" date="2019" name="J. Hered.">
        <title>An Improved Genome Assembly for Drosophila navojoa, the Basal Species in the mojavensis Cluster.</title>
        <authorList>
            <person name="Vanderlinde T."/>
            <person name="Dupim E.G."/>
            <person name="Nazario-Yepiz N.O."/>
            <person name="Carvalho A.B."/>
        </authorList>
    </citation>
    <scope>NUCLEOTIDE SEQUENCE [LARGE SCALE GENOMIC DNA]</scope>
    <source>
        <strain evidence="1">Navoj_Jal97</strain>
        <tissue evidence="1">Whole organism</tissue>
    </source>
</reference>
<dbReference type="STRING" id="7232.A0A484B5R9"/>
<protein>
    <submittedName>
        <fullName evidence="1">Uncharacterized protein</fullName>
    </submittedName>
</protein>
<gene>
    <name evidence="1" type="ORF">AWZ03_009360</name>
</gene>
<dbReference type="Proteomes" id="UP000295192">
    <property type="component" value="Unassembled WGS sequence"/>
</dbReference>
<keyword evidence="2" id="KW-1185">Reference proteome</keyword>